<proteinExistence type="predicted"/>
<keyword evidence="1" id="KW-0812">Transmembrane</keyword>
<feature type="transmembrane region" description="Helical" evidence="1">
    <location>
        <begin position="12"/>
        <end position="29"/>
    </location>
</feature>
<name>A0A4Y7TIE0_COPMI</name>
<organism evidence="2 3">
    <name type="scientific">Coprinellus micaceus</name>
    <name type="common">Glistening ink-cap mushroom</name>
    <name type="synonym">Coprinus micaceus</name>
    <dbReference type="NCBI Taxonomy" id="71717"/>
    <lineage>
        <taxon>Eukaryota</taxon>
        <taxon>Fungi</taxon>
        <taxon>Dikarya</taxon>
        <taxon>Basidiomycota</taxon>
        <taxon>Agaricomycotina</taxon>
        <taxon>Agaricomycetes</taxon>
        <taxon>Agaricomycetidae</taxon>
        <taxon>Agaricales</taxon>
        <taxon>Agaricineae</taxon>
        <taxon>Psathyrellaceae</taxon>
        <taxon>Coprinellus</taxon>
    </lineage>
</organism>
<dbReference type="Proteomes" id="UP000298030">
    <property type="component" value="Unassembled WGS sequence"/>
</dbReference>
<reference evidence="2 3" key="1">
    <citation type="journal article" date="2019" name="Nat. Ecol. Evol.">
        <title>Megaphylogeny resolves global patterns of mushroom evolution.</title>
        <authorList>
            <person name="Varga T."/>
            <person name="Krizsan K."/>
            <person name="Foldi C."/>
            <person name="Dima B."/>
            <person name="Sanchez-Garcia M."/>
            <person name="Sanchez-Ramirez S."/>
            <person name="Szollosi G.J."/>
            <person name="Szarkandi J.G."/>
            <person name="Papp V."/>
            <person name="Albert L."/>
            <person name="Andreopoulos W."/>
            <person name="Angelini C."/>
            <person name="Antonin V."/>
            <person name="Barry K.W."/>
            <person name="Bougher N.L."/>
            <person name="Buchanan P."/>
            <person name="Buyck B."/>
            <person name="Bense V."/>
            <person name="Catcheside P."/>
            <person name="Chovatia M."/>
            <person name="Cooper J."/>
            <person name="Damon W."/>
            <person name="Desjardin D."/>
            <person name="Finy P."/>
            <person name="Geml J."/>
            <person name="Haridas S."/>
            <person name="Hughes K."/>
            <person name="Justo A."/>
            <person name="Karasinski D."/>
            <person name="Kautmanova I."/>
            <person name="Kiss B."/>
            <person name="Kocsube S."/>
            <person name="Kotiranta H."/>
            <person name="LaButti K.M."/>
            <person name="Lechner B.E."/>
            <person name="Liimatainen K."/>
            <person name="Lipzen A."/>
            <person name="Lukacs Z."/>
            <person name="Mihaltcheva S."/>
            <person name="Morgado L.N."/>
            <person name="Niskanen T."/>
            <person name="Noordeloos M.E."/>
            <person name="Ohm R.A."/>
            <person name="Ortiz-Santana B."/>
            <person name="Ovrebo C."/>
            <person name="Racz N."/>
            <person name="Riley R."/>
            <person name="Savchenko A."/>
            <person name="Shiryaev A."/>
            <person name="Soop K."/>
            <person name="Spirin V."/>
            <person name="Szebenyi C."/>
            <person name="Tomsovsky M."/>
            <person name="Tulloss R.E."/>
            <person name="Uehling J."/>
            <person name="Grigoriev I.V."/>
            <person name="Vagvolgyi C."/>
            <person name="Papp T."/>
            <person name="Martin F.M."/>
            <person name="Miettinen O."/>
            <person name="Hibbett D.S."/>
            <person name="Nagy L.G."/>
        </authorList>
    </citation>
    <scope>NUCLEOTIDE SEQUENCE [LARGE SCALE GENOMIC DNA]</scope>
    <source>
        <strain evidence="2 3">FP101781</strain>
    </source>
</reference>
<gene>
    <name evidence="2" type="ORF">FA13DRAFT_121028</name>
</gene>
<keyword evidence="1" id="KW-1133">Transmembrane helix</keyword>
<keyword evidence="1" id="KW-0472">Membrane</keyword>
<evidence type="ECO:0000313" key="3">
    <source>
        <dbReference type="Proteomes" id="UP000298030"/>
    </source>
</evidence>
<evidence type="ECO:0000256" key="1">
    <source>
        <dbReference type="SAM" id="Phobius"/>
    </source>
</evidence>
<dbReference type="EMBL" id="QPFP01000011">
    <property type="protein sequence ID" value="TEB33940.1"/>
    <property type="molecule type" value="Genomic_DNA"/>
</dbReference>
<dbReference type="AlphaFoldDB" id="A0A4Y7TIE0"/>
<comment type="caution">
    <text evidence="2">The sequence shown here is derived from an EMBL/GenBank/DDBJ whole genome shotgun (WGS) entry which is preliminary data.</text>
</comment>
<protein>
    <submittedName>
        <fullName evidence="2">Uncharacterized protein</fullName>
    </submittedName>
</protein>
<sequence>MAPVSFGNGQRSAFYAGYILWFYIRVMVYKQGTSQIRSQWYVCFLSRFSAPPKQRNPRQTSRRKREG</sequence>
<accession>A0A4Y7TIE0</accession>
<keyword evidence="3" id="KW-1185">Reference proteome</keyword>
<evidence type="ECO:0000313" key="2">
    <source>
        <dbReference type="EMBL" id="TEB33940.1"/>
    </source>
</evidence>